<keyword evidence="1" id="KW-0808">Transferase</keyword>
<dbReference type="EMBL" id="JACOGK010000018">
    <property type="protein sequence ID" value="MBC3536998.1"/>
    <property type="molecule type" value="Genomic_DNA"/>
</dbReference>
<dbReference type="RefSeq" id="WP_186503153.1">
    <property type="nucleotide sequence ID" value="NZ_JACOGK010000018.1"/>
</dbReference>
<accession>A0ABR6VIL5</accession>
<evidence type="ECO:0000313" key="1">
    <source>
        <dbReference type="EMBL" id="MBC3536998.1"/>
    </source>
</evidence>
<protein>
    <submittedName>
        <fullName evidence="1">Class I SAM-dependent methyltransferase</fullName>
    </submittedName>
</protein>
<keyword evidence="2" id="KW-1185">Reference proteome</keyword>
<proteinExistence type="predicted"/>
<organism evidence="1 2">
    <name type="scientific">Megasphaera hominis</name>
    <dbReference type="NCBI Taxonomy" id="159836"/>
    <lineage>
        <taxon>Bacteria</taxon>
        <taxon>Bacillati</taxon>
        <taxon>Bacillota</taxon>
        <taxon>Negativicutes</taxon>
        <taxon>Veillonellales</taxon>
        <taxon>Veillonellaceae</taxon>
        <taxon>Megasphaera</taxon>
    </lineage>
</organism>
<name>A0ABR6VIL5_9FIRM</name>
<dbReference type="Gene3D" id="3.40.50.150">
    <property type="entry name" value="Vaccinia Virus protein VP39"/>
    <property type="match status" value="1"/>
</dbReference>
<gene>
    <name evidence="1" type="ORF">H8J70_07020</name>
</gene>
<dbReference type="PANTHER" id="PTHR35276:SF1">
    <property type="entry name" value="TRNA (MNM(5)S(2)U34)-METHYLTRANSFERASE, CHLOROPLASTIC"/>
    <property type="match status" value="1"/>
</dbReference>
<dbReference type="Proteomes" id="UP000606870">
    <property type="component" value="Unassembled WGS sequence"/>
</dbReference>
<dbReference type="SUPFAM" id="SSF53335">
    <property type="entry name" value="S-adenosyl-L-methionine-dependent methyltransferases"/>
    <property type="match status" value="1"/>
</dbReference>
<dbReference type="InterPro" id="IPR029063">
    <property type="entry name" value="SAM-dependent_MTases_sf"/>
</dbReference>
<reference evidence="1 2" key="1">
    <citation type="submission" date="2020-08" db="EMBL/GenBank/DDBJ databases">
        <authorList>
            <person name="Liu C."/>
            <person name="Sun Q."/>
        </authorList>
    </citation>
    <scope>NUCLEOTIDE SEQUENCE [LARGE SCALE GENOMIC DNA]</scope>
    <source>
        <strain evidence="1 2">NSJ-59</strain>
    </source>
</reference>
<keyword evidence="1" id="KW-0489">Methyltransferase</keyword>
<dbReference type="InterPro" id="IPR010719">
    <property type="entry name" value="MnmM_MeTrfase"/>
</dbReference>
<sequence>MEQYPLKNAVYVGHALLQPYIPTARVLVDMTCGNGHDTAFLAGHMSPQATLYAFDLQAQAIEATRKRLAAENLWSPQIKLQQGSHDKLLEELQETADIILFNLGYLPSGDHSLCTKGEITIKAIKIGLHKIAKMGIIMIAAYPGTETGAAEAEAVRSFLQKLPQKEFDVSSWQPLNQIHFPPILYMIQKRG</sequence>
<evidence type="ECO:0000313" key="2">
    <source>
        <dbReference type="Proteomes" id="UP000606870"/>
    </source>
</evidence>
<dbReference type="GO" id="GO:0032259">
    <property type="term" value="P:methylation"/>
    <property type="evidence" value="ECO:0007669"/>
    <property type="project" value="UniProtKB-KW"/>
</dbReference>
<dbReference type="GO" id="GO:0008168">
    <property type="term" value="F:methyltransferase activity"/>
    <property type="evidence" value="ECO:0007669"/>
    <property type="project" value="UniProtKB-KW"/>
</dbReference>
<dbReference type="Pfam" id="PF06962">
    <property type="entry name" value="rRNA_methylase"/>
    <property type="match status" value="1"/>
</dbReference>
<comment type="caution">
    <text evidence="1">The sequence shown here is derived from an EMBL/GenBank/DDBJ whole genome shotgun (WGS) entry which is preliminary data.</text>
</comment>
<dbReference type="PANTHER" id="PTHR35276">
    <property type="entry name" value="S-ADENOSYL-L-METHIONINE-DEPENDENT METHYLTRANSFERASES SUPERFAMILY PROTEIN"/>
    <property type="match status" value="1"/>
</dbReference>